<gene>
    <name evidence="1" type="ORF">ERJ70_03295</name>
</gene>
<dbReference type="RefSeq" id="WP_209367149.1">
    <property type="nucleotide sequence ID" value="NZ_CP046956.1"/>
</dbReference>
<organism evidence="1 2">
    <name type="scientific">Sediminibacillus dalangtanensis</name>
    <dbReference type="NCBI Taxonomy" id="2729421"/>
    <lineage>
        <taxon>Bacteria</taxon>
        <taxon>Bacillati</taxon>
        <taxon>Bacillota</taxon>
        <taxon>Bacilli</taxon>
        <taxon>Bacillales</taxon>
        <taxon>Bacillaceae</taxon>
        <taxon>Sediminibacillus</taxon>
    </lineage>
</organism>
<proteinExistence type="predicted"/>
<evidence type="ECO:0000313" key="2">
    <source>
        <dbReference type="Proteomes" id="UP000665043"/>
    </source>
</evidence>
<reference evidence="1 2" key="1">
    <citation type="submission" date="2019-12" db="EMBL/GenBank/DDBJ databases">
        <title>The whole genome sequencing of a strain isolated from a Mars analog, Dalangtan Playa.</title>
        <authorList>
            <person name="Huang T."/>
        </authorList>
    </citation>
    <scope>NUCLEOTIDE SEQUENCE [LARGE SCALE GENOMIC DNA]</scope>
    <source>
        <strain evidence="1 2">DP4-553-S</strain>
    </source>
</reference>
<protein>
    <submittedName>
        <fullName evidence="1">Uncharacterized protein</fullName>
    </submittedName>
</protein>
<sequence>MICKDYKPMGQKCSLHTKRNARVGLSQSNANLMKREKIKTWNYHRLTEEERKGAAVRRVMFIFHPEKNFLSKTSNNFDL</sequence>
<evidence type="ECO:0000313" key="1">
    <source>
        <dbReference type="EMBL" id="QTM98412.1"/>
    </source>
</evidence>
<accession>A0ABX7VVN9</accession>
<dbReference type="Proteomes" id="UP000665043">
    <property type="component" value="Chromosome"/>
</dbReference>
<dbReference type="EMBL" id="CP046956">
    <property type="protein sequence ID" value="QTM98412.1"/>
    <property type="molecule type" value="Genomic_DNA"/>
</dbReference>
<keyword evidence="2" id="KW-1185">Reference proteome</keyword>
<name>A0ABX7VVN9_9BACI</name>